<dbReference type="GO" id="GO:0008061">
    <property type="term" value="F:chitin binding"/>
    <property type="evidence" value="ECO:0007669"/>
    <property type="project" value="UniProtKB-KW"/>
</dbReference>
<reference evidence="7 8" key="1">
    <citation type="submission" date="2021-02" db="EMBL/GenBank/DDBJ databases">
        <title>FDA dAtabase for Regulatory Grade micrObial Sequences (FDA-ARGOS): Supporting development and validation of Infectious Disease Dx tests.</title>
        <authorList>
            <person name="Minogue T."/>
            <person name="Wolcott M."/>
            <person name="Wasieloski L."/>
            <person name="Aguilar W."/>
            <person name="Moore D."/>
            <person name="Jaissle J."/>
            <person name="Tallon L."/>
            <person name="Sadzewicz L."/>
            <person name="Zhao X."/>
            <person name="Boylan J."/>
            <person name="Ott S."/>
            <person name="Bowen H."/>
            <person name="Vavikolanu K."/>
            <person name="Mehta A."/>
            <person name="Aluvathingal J."/>
            <person name="Nadendla S."/>
            <person name="Yan Y."/>
            <person name="Sichtig H."/>
        </authorList>
    </citation>
    <scope>NUCLEOTIDE SEQUENCE [LARGE SCALE GENOMIC DNA]</scope>
    <source>
        <strain evidence="7 8">FDAARGOS_1272</strain>
    </source>
</reference>
<keyword evidence="4" id="KW-0378">Hydrolase</keyword>
<dbReference type="SUPFAM" id="SSF51055">
    <property type="entry name" value="Carbohydrate binding domain"/>
    <property type="match status" value="1"/>
</dbReference>
<protein>
    <submittedName>
        <fullName evidence="7">N-acetylglucosamine-binding protein GbpA</fullName>
    </submittedName>
</protein>
<evidence type="ECO:0000256" key="1">
    <source>
        <dbReference type="ARBA" id="ARBA00022525"/>
    </source>
</evidence>
<dbReference type="NCBIfam" id="NF009690">
    <property type="entry name" value="PRK13211.1"/>
    <property type="match status" value="1"/>
</dbReference>
<evidence type="ECO:0000313" key="8">
    <source>
        <dbReference type="Proteomes" id="UP000625568"/>
    </source>
</evidence>
<keyword evidence="1" id="KW-0964">Secreted</keyword>
<dbReference type="Proteomes" id="UP000625568">
    <property type="component" value="Chromosome 2"/>
</dbReference>
<dbReference type="CDD" id="cd21177">
    <property type="entry name" value="LPMO_AA10"/>
    <property type="match status" value="1"/>
</dbReference>
<name>A0A892IBC1_9BURK</name>
<feature type="chain" id="PRO_5034805560" evidence="5">
    <location>
        <begin position="31"/>
        <end position="485"/>
    </location>
</feature>
<dbReference type="Gene3D" id="3.30.70.2150">
    <property type="match status" value="1"/>
</dbReference>
<accession>A0A892IBC1</accession>
<dbReference type="InterPro" id="IPR041029">
    <property type="entry name" value="GbpA_2"/>
</dbReference>
<dbReference type="AlphaFoldDB" id="A0A892IBC1"/>
<dbReference type="Gene3D" id="2.70.50.50">
    <property type="entry name" value="chitin-binding protein cbp21"/>
    <property type="match status" value="1"/>
</dbReference>
<dbReference type="RefSeq" id="WP_006765932.1">
    <property type="nucleotide sequence ID" value="NZ_CABVPR010000041.1"/>
</dbReference>
<evidence type="ECO:0000256" key="2">
    <source>
        <dbReference type="ARBA" id="ARBA00022669"/>
    </source>
</evidence>
<dbReference type="SUPFAM" id="SSF81296">
    <property type="entry name" value="E set domains"/>
    <property type="match status" value="1"/>
</dbReference>
<dbReference type="CDD" id="cd12215">
    <property type="entry name" value="ChiC_BD"/>
    <property type="match status" value="1"/>
</dbReference>
<dbReference type="InterPro" id="IPR014756">
    <property type="entry name" value="Ig_E-set"/>
</dbReference>
<keyword evidence="3 5" id="KW-0732">Signal</keyword>
<organism evidence="7 8">
    <name type="scientific">Burkholderia dolosa</name>
    <dbReference type="NCBI Taxonomy" id="152500"/>
    <lineage>
        <taxon>Bacteria</taxon>
        <taxon>Pseudomonadati</taxon>
        <taxon>Pseudomonadota</taxon>
        <taxon>Betaproteobacteria</taxon>
        <taxon>Burkholderiales</taxon>
        <taxon>Burkholderiaceae</taxon>
        <taxon>Burkholderia</taxon>
        <taxon>Burkholderia cepacia complex</taxon>
    </lineage>
</organism>
<feature type="signal peptide" evidence="5">
    <location>
        <begin position="1"/>
        <end position="30"/>
    </location>
</feature>
<dbReference type="Pfam" id="PF02839">
    <property type="entry name" value="CBM_5_12"/>
    <property type="match status" value="1"/>
</dbReference>
<evidence type="ECO:0000313" key="7">
    <source>
        <dbReference type="EMBL" id="QRO80042.1"/>
    </source>
</evidence>
<dbReference type="GO" id="GO:0005576">
    <property type="term" value="C:extracellular region"/>
    <property type="evidence" value="ECO:0007669"/>
    <property type="project" value="InterPro"/>
</dbReference>
<dbReference type="SMART" id="SM00495">
    <property type="entry name" value="ChtBD3"/>
    <property type="match status" value="1"/>
</dbReference>
<keyword evidence="2" id="KW-0147">Chitin-binding</keyword>
<evidence type="ECO:0000256" key="5">
    <source>
        <dbReference type="SAM" id="SignalP"/>
    </source>
</evidence>
<dbReference type="Gene3D" id="2.10.10.20">
    <property type="entry name" value="Carbohydrate-binding module superfamily 5/12"/>
    <property type="match status" value="1"/>
</dbReference>
<dbReference type="GO" id="GO:0004553">
    <property type="term" value="F:hydrolase activity, hydrolyzing O-glycosyl compounds"/>
    <property type="evidence" value="ECO:0007669"/>
    <property type="project" value="InterPro"/>
</dbReference>
<dbReference type="Pfam" id="PF18416">
    <property type="entry name" value="GbpA_2"/>
    <property type="match status" value="1"/>
</dbReference>
<evidence type="ECO:0000256" key="4">
    <source>
        <dbReference type="ARBA" id="ARBA00022801"/>
    </source>
</evidence>
<dbReference type="PANTHER" id="PTHR34823:SF1">
    <property type="entry name" value="CHITIN-BINDING TYPE-4 DOMAIN-CONTAINING PROTEIN"/>
    <property type="match status" value="1"/>
</dbReference>
<dbReference type="InterPro" id="IPR036573">
    <property type="entry name" value="CBM_sf_5/12"/>
</dbReference>
<keyword evidence="8" id="KW-1185">Reference proteome</keyword>
<dbReference type="PANTHER" id="PTHR34823">
    <property type="entry name" value="GLCNAC-BINDING PROTEIN A"/>
    <property type="match status" value="1"/>
</dbReference>
<gene>
    <name evidence="7" type="primary">gbpA</name>
    <name evidence="7" type="ORF">I6K02_16935</name>
</gene>
<sequence length="485" mass="52691">MKNRTPSRTLFTFSPLVACASMFFAQHAFAHGFLSDPPSRSLLCSSKQGPAKNFNCGQVTWDPQSIEGRQGFPQAGAPDGHIASAGVDMFGALDEQSVDRWKINEIASGPHQFKWTFTAPHVTKEFKYYLTKQGWNPNMPLTRGQFDLTPFCTVDGGMKKADAIGPHNCTIPSDRTGHHVMLATWEVGDTSGMFYNVVDLDIKPDGGPVDPGKPGWTPVGNIAPTIDLKTGDRVINRVFKSGGEVPSMTAKVTIEKAEEGERNTWPMLLAKEINRTQSANLSAGFLHNGRIEPRLGANEVFAKNGSGIVRTETTIEQKPATGIDERFSITSDPEFRIENGKATAKFFLKFNHAKDTKVIVKVYDATQSLVGSKAATMRMQGELRIDIANAKAGMHTAVATSQIDGGKLMQDTVTFKLAGGDTPEGAQCHAAWREGTAYTGGAKVQHDGRNYQARWWTQNEVPGVPATTGGDQSGKVWRDLGTCAK</sequence>
<dbReference type="Gene3D" id="2.60.40.2550">
    <property type="match status" value="1"/>
</dbReference>
<dbReference type="InterPro" id="IPR004302">
    <property type="entry name" value="Cellulose/chitin-bd_N"/>
</dbReference>
<dbReference type="GO" id="GO:0005975">
    <property type="term" value="P:carbohydrate metabolic process"/>
    <property type="evidence" value="ECO:0007669"/>
    <property type="project" value="InterPro"/>
</dbReference>
<dbReference type="GO" id="GO:0030246">
    <property type="term" value="F:carbohydrate binding"/>
    <property type="evidence" value="ECO:0007669"/>
    <property type="project" value="InterPro"/>
</dbReference>
<dbReference type="InterPro" id="IPR051024">
    <property type="entry name" value="GlcNAc_Chitin_IntDeg"/>
</dbReference>
<evidence type="ECO:0000259" key="6">
    <source>
        <dbReference type="SMART" id="SM00495"/>
    </source>
</evidence>
<dbReference type="Pfam" id="PF03067">
    <property type="entry name" value="LPMO_10"/>
    <property type="match status" value="1"/>
</dbReference>
<feature type="domain" description="Chitin-binding type-3" evidence="6">
    <location>
        <begin position="429"/>
        <end position="480"/>
    </location>
</feature>
<evidence type="ECO:0000256" key="3">
    <source>
        <dbReference type="ARBA" id="ARBA00022729"/>
    </source>
</evidence>
<proteinExistence type="predicted"/>
<dbReference type="EMBL" id="CP069483">
    <property type="protein sequence ID" value="QRO80042.1"/>
    <property type="molecule type" value="Genomic_DNA"/>
</dbReference>
<dbReference type="InterPro" id="IPR003610">
    <property type="entry name" value="CBM5/12"/>
</dbReference>